<evidence type="ECO:0000313" key="9">
    <source>
        <dbReference type="EMBL" id="TSE32824.1"/>
    </source>
</evidence>
<gene>
    <name evidence="9" type="primary">mntA</name>
    <name evidence="9" type="ORF">Ttaiw_00932</name>
</gene>
<dbReference type="EMBL" id="VJOM01000007">
    <property type="protein sequence ID" value="TSE32824.1"/>
    <property type="molecule type" value="Genomic_DNA"/>
</dbReference>
<keyword evidence="10" id="KW-1185">Reference proteome</keyword>
<comment type="subcellular location">
    <subcellularLocation>
        <location evidence="1">Cell envelope</location>
    </subcellularLocation>
</comment>
<evidence type="ECO:0000313" key="10">
    <source>
        <dbReference type="Proteomes" id="UP000317763"/>
    </source>
</evidence>
<reference evidence="9 10" key="1">
    <citation type="submission" date="2019-07" db="EMBL/GenBank/DDBJ databases">
        <title>Tepidimonas taiwanensis I1-1 draft genome.</title>
        <authorList>
            <person name="Da Costa M.S."/>
            <person name="Froufe H.J.C."/>
            <person name="Egas C."/>
            <person name="Albuquerque L."/>
        </authorList>
    </citation>
    <scope>NUCLEOTIDE SEQUENCE [LARGE SCALE GENOMIC DNA]</scope>
    <source>
        <strain evidence="9 10">I1-1</strain>
    </source>
</reference>
<name>A0A554XAF8_9BURK</name>
<keyword evidence="9" id="KW-0449">Lipoprotein</keyword>
<evidence type="ECO:0000256" key="6">
    <source>
        <dbReference type="RuleBase" id="RU003512"/>
    </source>
</evidence>
<dbReference type="PANTHER" id="PTHR42953">
    <property type="entry name" value="HIGH-AFFINITY ZINC UPTAKE SYSTEM PROTEIN ZNUA-RELATED"/>
    <property type="match status" value="1"/>
</dbReference>
<dbReference type="PANTHER" id="PTHR42953:SF1">
    <property type="entry name" value="METAL-BINDING PROTEIN HI_0362-RELATED"/>
    <property type="match status" value="1"/>
</dbReference>
<evidence type="ECO:0000256" key="7">
    <source>
        <dbReference type="SAM" id="MobiDB-lite"/>
    </source>
</evidence>
<feature type="signal peptide" evidence="8">
    <location>
        <begin position="1"/>
        <end position="46"/>
    </location>
</feature>
<evidence type="ECO:0000256" key="8">
    <source>
        <dbReference type="SAM" id="SignalP"/>
    </source>
</evidence>
<evidence type="ECO:0000256" key="2">
    <source>
        <dbReference type="ARBA" id="ARBA00011028"/>
    </source>
</evidence>
<sequence length="352" mass="38249">MTAWEMVGGRWMSRWVRGPRRQRAHWRLAVALCLGGWQVLVGAANAAPTEAAGPVPVVTSFSILGDIVQQVGGDRVSVRALVGPEMDAHVYQPKPADARAVAAAKLLVVNGLGYEGWLERLLRSAGYRGELVRVTDGIEPLPAVAPQPSKAHAAAPRRGHAHGHDHDHDHDHGAFDPHAWQDVRNVMVYAQRIADALCRVDAPSCDGYRQRAQAYQQTLRALDADIRSAWAAIPAEQRKIVTSHDAFRYYGNAYGVTFLPAQGVSTASEPSAAGVARLIRQIRAEGVRAVFVERLTDPRLVQRIARESGVQPASEPLYSDALSRADGAAPDYVRLMRHNTQAMVTAVRGATP</sequence>
<dbReference type="RefSeq" id="WP_197052556.1">
    <property type="nucleotide sequence ID" value="NZ_CP083911.1"/>
</dbReference>
<dbReference type="Pfam" id="PF01297">
    <property type="entry name" value="ZnuA"/>
    <property type="match status" value="1"/>
</dbReference>
<protein>
    <submittedName>
        <fullName evidence="9">Manganese-binding lipoprotein MntA</fullName>
    </submittedName>
</protein>
<feature type="chain" id="PRO_5022070837" evidence="8">
    <location>
        <begin position="47"/>
        <end position="352"/>
    </location>
</feature>
<evidence type="ECO:0000256" key="3">
    <source>
        <dbReference type="ARBA" id="ARBA00022448"/>
    </source>
</evidence>
<dbReference type="Gene3D" id="3.40.50.1980">
    <property type="entry name" value="Nitrogenase molybdenum iron protein domain"/>
    <property type="match status" value="2"/>
</dbReference>
<keyword evidence="4" id="KW-0479">Metal-binding</keyword>
<evidence type="ECO:0000256" key="5">
    <source>
        <dbReference type="ARBA" id="ARBA00022729"/>
    </source>
</evidence>
<dbReference type="InterPro" id="IPR006129">
    <property type="entry name" value="AdhesinB"/>
</dbReference>
<dbReference type="Proteomes" id="UP000317763">
    <property type="component" value="Unassembled WGS sequence"/>
</dbReference>
<dbReference type="GO" id="GO:0046872">
    <property type="term" value="F:metal ion binding"/>
    <property type="evidence" value="ECO:0007669"/>
    <property type="project" value="UniProtKB-KW"/>
</dbReference>
<dbReference type="InterPro" id="IPR006127">
    <property type="entry name" value="ZnuA-like"/>
</dbReference>
<comment type="caution">
    <text evidence="9">The sequence shown here is derived from an EMBL/GenBank/DDBJ whole genome shotgun (WGS) entry which is preliminary data.</text>
</comment>
<proteinExistence type="inferred from homology"/>
<dbReference type="GO" id="GO:0030001">
    <property type="term" value="P:metal ion transport"/>
    <property type="evidence" value="ECO:0007669"/>
    <property type="project" value="InterPro"/>
</dbReference>
<feature type="region of interest" description="Disordered" evidence="7">
    <location>
        <begin position="142"/>
        <end position="170"/>
    </location>
</feature>
<dbReference type="GO" id="GO:0007155">
    <property type="term" value="P:cell adhesion"/>
    <property type="evidence" value="ECO:0007669"/>
    <property type="project" value="InterPro"/>
</dbReference>
<organism evidence="9 10">
    <name type="scientific">Tepidimonas taiwanensis</name>
    <dbReference type="NCBI Taxonomy" id="307486"/>
    <lineage>
        <taxon>Bacteria</taxon>
        <taxon>Pseudomonadati</taxon>
        <taxon>Pseudomonadota</taxon>
        <taxon>Betaproteobacteria</taxon>
        <taxon>Burkholderiales</taxon>
        <taxon>Tepidimonas</taxon>
    </lineage>
</organism>
<dbReference type="PRINTS" id="PR00691">
    <property type="entry name" value="ADHESINB"/>
</dbReference>
<dbReference type="SUPFAM" id="SSF53807">
    <property type="entry name" value="Helical backbone' metal receptor"/>
    <property type="match status" value="1"/>
</dbReference>
<keyword evidence="3 6" id="KW-0813">Transport</keyword>
<evidence type="ECO:0000256" key="4">
    <source>
        <dbReference type="ARBA" id="ARBA00022723"/>
    </source>
</evidence>
<dbReference type="InterPro" id="IPR006128">
    <property type="entry name" value="Lipoprotein_PsaA-like"/>
</dbReference>
<accession>A0A554XAF8</accession>
<dbReference type="STRING" id="307486.GCA_000807215_01375"/>
<dbReference type="PRINTS" id="PR00690">
    <property type="entry name" value="ADHESNFAMILY"/>
</dbReference>
<dbReference type="InterPro" id="IPR050492">
    <property type="entry name" value="Bact_metal-bind_prot9"/>
</dbReference>
<dbReference type="AlphaFoldDB" id="A0A554XAF8"/>
<evidence type="ECO:0000256" key="1">
    <source>
        <dbReference type="ARBA" id="ARBA00004196"/>
    </source>
</evidence>
<comment type="similarity">
    <text evidence="2 6">Belongs to the bacterial solute-binding protein 9 family.</text>
</comment>
<keyword evidence="5 8" id="KW-0732">Signal</keyword>
<dbReference type="GO" id="GO:0030313">
    <property type="term" value="C:cell envelope"/>
    <property type="evidence" value="ECO:0007669"/>
    <property type="project" value="UniProtKB-SubCell"/>
</dbReference>